<dbReference type="Proteomes" id="UP001595462">
    <property type="component" value="Unassembled WGS sequence"/>
</dbReference>
<feature type="transmembrane region" description="Helical" evidence="6">
    <location>
        <begin position="428"/>
        <end position="450"/>
    </location>
</feature>
<proteinExistence type="predicted"/>
<evidence type="ECO:0000256" key="3">
    <source>
        <dbReference type="ARBA" id="ARBA00022692"/>
    </source>
</evidence>
<dbReference type="SUPFAM" id="SSF103473">
    <property type="entry name" value="MFS general substrate transporter"/>
    <property type="match status" value="1"/>
</dbReference>
<dbReference type="InterPro" id="IPR036259">
    <property type="entry name" value="MFS_trans_sf"/>
</dbReference>
<dbReference type="RefSeq" id="WP_380691508.1">
    <property type="nucleotide sequence ID" value="NZ_JBHRSS010000009.1"/>
</dbReference>
<comment type="subcellular location">
    <subcellularLocation>
        <location evidence="1">Membrane</location>
        <topology evidence="1">Multi-pass membrane protein</topology>
    </subcellularLocation>
</comment>
<keyword evidence="3 6" id="KW-0812">Transmembrane</keyword>
<feature type="transmembrane region" description="Helical" evidence="6">
    <location>
        <begin position="102"/>
        <end position="120"/>
    </location>
</feature>
<keyword evidence="2" id="KW-0813">Transport</keyword>
<evidence type="ECO:0000256" key="1">
    <source>
        <dbReference type="ARBA" id="ARBA00004141"/>
    </source>
</evidence>
<feature type="transmembrane region" description="Helical" evidence="6">
    <location>
        <begin position="401"/>
        <end position="422"/>
    </location>
</feature>
<evidence type="ECO:0000256" key="6">
    <source>
        <dbReference type="SAM" id="Phobius"/>
    </source>
</evidence>
<accession>A0ABV7ET48</accession>
<evidence type="ECO:0000313" key="8">
    <source>
        <dbReference type="Proteomes" id="UP001595462"/>
    </source>
</evidence>
<evidence type="ECO:0000313" key="7">
    <source>
        <dbReference type="EMBL" id="MFC3105954.1"/>
    </source>
</evidence>
<feature type="transmembrane region" description="Helical" evidence="6">
    <location>
        <begin position="170"/>
        <end position="189"/>
    </location>
</feature>
<dbReference type="PANTHER" id="PTHR12778:SF10">
    <property type="entry name" value="MAJOR FACILITATOR SUPERFAMILY DOMAIN-CONTAINING PROTEIN 3"/>
    <property type="match status" value="1"/>
</dbReference>
<gene>
    <name evidence="7" type="ORF">ACFOSU_18960</name>
</gene>
<feature type="transmembrane region" description="Helical" evidence="6">
    <location>
        <begin position="312"/>
        <end position="330"/>
    </location>
</feature>
<dbReference type="Pfam" id="PF07690">
    <property type="entry name" value="MFS_1"/>
    <property type="match status" value="1"/>
</dbReference>
<keyword evidence="5 6" id="KW-0472">Membrane</keyword>
<feature type="transmembrane region" description="Helical" evidence="6">
    <location>
        <begin position="337"/>
        <end position="357"/>
    </location>
</feature>
<organism evidence="7 8">
    <name type="scientific">Salinisphaera aquimarina</name>
    <dbReference type="NCBI Taxonomy" id="2094031"/>
    <lineage>
        <taxon>Bacteria</taxon>
        <taxon>Pseudomonadati</taxon>
        <taxon>Pseudomonadota</taxon>
        <taxon>Gammaproteobacteria</taxon>
        <taxon>Salinisphaerales</taxon>
        <taxon>Salinisphaeraceae</taxon>
        <taxon>Salinisphaera</taxon>
    </lineage>
</organism>
<dbReference type="Gene3D" id="1.20.1250.20">
    <property type="entry name" value="MFS general substrate transporter like domains"/>
    <property type="match status" value="2"/>
</dbReference>
<feature type="transmembrane region" description="Helical" evidence="6">
    <location>
        <begin position="67"/>
        <end position="90"/>
    </location>
</feature>
<keyword evidence="4 6" id="KW-1133">Transmembrane helix</keyword>
<name>A0ABV7ET48_9GAMM</name>
<evidence type="ECO:0000256" key="5">
    <source>
        <dbReference type="ARBA" id="ARBA00023136"/>
    </source>
</evidence>
<feature type="transmembrane region" description="Helical" evidence="6">
    <location>
        <begin position="30"/>
        <end position="55"/>
    </location>
</feature>
<evidence type="ECO:0000256" key="4">
    <source>
        <dbReference type="ARBA" id="ARBA00022989"/>
    </source>
</evidence>
<feature type="transmembrane region" description="Helical" evidence="6">
    <location>
        <begin position="271"/>
        <end position="292"/>
    </location>
</feature>
<reference evidence="8" key="1">
    <citation type="journal article" date="2019" name="Int. J. Syst. Evol. Microbiol.">
        <title>The Global Catalogue of Microorganisms (GCM) 10K type strain sequencing project: providing services to taxonomists for standard genome sequencing and annotation.</title>
        <authorList>
            <consortium name="The Broad Institute Genomics Platform"/>
            <consortium name="The Broad Institute Genome Sequencing Center for Infectious Disease"/>
            <person name="Wu L."/>
            <person name="Ma J."/>
        </authorList>
    </citation>
    <scope>NUCLEOTIDE SEQUENCE [LARGE SCALE GENOMIC DNA]</scope>
    <source>
        <strain evidence="8">KCTC 52640</strain>
    </source>
</reference>
<sequence length="473" mass="50987">MTSNSEQAGMTDAGKRDWRAALKIYGQPRVIGMAFLGFSSGLPFLLVFSTLSAWLAQEGVSKTTIGFFSWIGMMYSIKFFWAPVVDRLPLPILGRLLGRRRAWMLLAQCGLMTGLVFMALTDPTTDLARIAWFGLLVAFSSATQDVAIDAWRIEAVADSVQGAMAATYQAGYRIALLTAGAGAFFIAAGTSWPTTYLVMAALVGVGMVTVLCVAEPDASRTAGTRVQEPWVDEHLARYDFSPAWLHGAYGWVLAAVVCPLVDFFSRYGKQALLILLFVSLFRVTDITLGVMANPFYLDMHYTLAEIASVSKIFGVLMTLGGAALGGVLIVRYGILRPLLASAILAAATNLAFAWLATRQDPGMASLAITVSADNLSGGMAGSAFIAYLSSLTNTAYTATQYALFSSLMTLPGKFLGGFSGWMVDHYGYVWFFGYTAVAGVPAILLVIWLIRFHARMTTAEDEAEPDGQRHASS</sequence>
<dbReference type="NCBIfam" id="TIGR00901">
    <property type="entry name" value="2A0125"/>
    <property type="match status" value="1"/>
</dbReference>
<evidence type="ECO:0000256" key="2">
    <source>
        <dbReference type="ARBA" id="ARBA00022448"/>
    </source>
</evidence>
<dbReference type="InterPro" id="IPR011701">
    <property type="entry name" value="MFS"/>
</dbReference>
<dbReference type="InterPro" id="IPR004752">
    <property type="entry name" value="AmpG_permease/AT-1"/>
</dbReference>
<keyword evidence="8" id="KW-1185">Reference proteome</keyword>
<comment type="caution">
    <text evidence="7">The sequence shown here is derived from an EMBL/GenBank/DDBJ whole genome shotgun (WGS) entry which is preliminary data.</text>
</comment>
<feature type="transmembrane region" description="Helical" evidence="6">
    <location>
        <begin position="363"/>
        <end position="389"/>
    </location>
</feature>
<dbReference type="EMBL" id="JBHRSS010000009">
    <property type="protein sequence ID" value="MFC3105954.1"/>
    <property type="molecule type" value="Genomic_DNA"/>
</dbReference>
<dbReference type="PANTHER" id="PTHR12778">
    <property type="entry name" value="SOLUTE CARRIER FAMILY 33 ACETYL-COA TRANSPORTER -RELATED"/>
    <property type="match status" value="1"/>
</dbReference>
<protein>
    <submittedName>
        <fullName evidence="7">AmpG family muropeptide MFS transporter</fullName>
    </submittedName>
</protein>
<feature type="transmembrane region" description="Helical" evidence="6">
    <location>
        <begin position="243"/>
        <end position="264"/>
    </location>
</feature>